<keyword evidence="2" id="KW-0926">Vacuole</keyword>
<evidence type="ECO:0000256" key="7">
    <source>
        <dbReference type="SAM" id="Phobius"/>
    </source>
</evidence>
<proteinExistence type="predicted"/>
<gene>
    <name evidence="9" type="ORF">ATC70_010388</name>
</gene>
<evidence type="ECO:0000313" key="10">
    <source>
        <dbReference type="Proteomes" id="UP001304243"/>
    </source>
</evidence>
<dbReference type="AlphaFoldDB" id="A0AAN7DEI0"/>
<feature type="region of interest" description="Disordered" evidence="6">
    <location>
        <begin position="559"/>
        <end position="595"/>
    </location>
</feature>
<dbReference type="InterPro" id="IPR018966">
    <property type="entry name" value="VTC_domain"/>
</dbReference>
<comment type="subcellular location">
    <subcellularLocation>
        <location evidence="1">Vacuole membrane</location>
        <topology evidence="1">Multi-pass membrane protein</topology>
    </subcellularLocation>
</comment>
<name>A0AAN7DEI0_9FUNG</name>
<dbReference type="EMBL" id="JASEJX010000014">
    <property type="protein sequence ID" value="KAK4515442.1"/>
    <property type="molecule type" value="Genomic_DNA"/>
</dbReference>
<dbReference type="PANTHER" id="PTHR46140:SF1">
    <property type="entry name" value="VACUOLAR TRANSPORTER CHAPERONE COMPLEX SUBUNIT 4-RELATED"/>
    <property type="match status" value="1"/>
</dbReference>
<reference evidence="9 10" key="1">
    <citation type="submission" date="2022-11" db="EMBL/GenBank/DDBJ databases">
        <title>Mucor velutinosus strain NIH1002 WGS.</title>
        <authorList>
            <person name="Subramanian P."/>
            <person name="Mullikin J.C."/>
            <person name="Segre J.A."/>
            <person name="Zelazny A.M."/>
        </authorList>
    </citation>
    <scope>NUCLEOTIDE SEQUENCE [LARGE SCALE GENOMIC DNA]</scope>
    <source>
        <strain evidence="9 10">NIH1002</strain>
    </source>
</reference>
<keyword evidence="5 7" id="KW-0472">Membrane</keyword>
<dbReference type="GeneID" id="89954074"/>
<dbReference type="InterPro" id="IPR004331">
    <property type="entry name" value="SPX_dom"/>
</dbReference>
<sequence>MSSKSVHLPHWLPTVSIGRGTLSDMAALEQFDQHWQAARYTPWRFYYMDYEMLQREMTAAQDSRIVSSRLQDEWIRIYEFYMLKRGEIDRRIMAFQDQKRCTMLSATFQSLTLEILQLYRFAKLNYCGFLRLFMQYDSTSDNDVHKVVFRKPFWTDAMEYHKLAIEANFLYLTSSSVSPYYRISTFFKAQQLDDTKAETDNSKDSHVALLQQQQQQANTNNHASKRTNHGSLAYSPLSCSIHSCETRPSSDMCLQSPPQQQYHTYWLHPSNMLEIMLYLSDKMTIAQDDTAFRALAVNEIGYSDRHHTCDHQYKMTTLYMDTPQLSGYTQRLDKRQTIFMTRARWYDSISSLDTHSPHAMVEQKVYDANSTEQAWVQQRVWLKSKHLQPWLSGSFSLGSILSKDSCQYHADGNTVSSDDAIHGMRDACLSMEYQVHTRQLQPVFKVTQNRIVYTSMDQSITISIDSDISMCSTQDTIWQQTKAEDPFPYCVVGITTTASTDHAENEWLMQLMRCGMLTPVDGFSAYLHGMATLSKDLPTPDWMSIRMNDTGHEPLLIQGQTPQQQHRKQGIITSKHSLDSIQTTTSGESSSRSSSANTIATIITCYDDDLDGKQQPAEESPTHTNANSPLLHPQDGCFRQQSRSGMRRSFDSYCSFDHPTSSRSDPTNCKSCIDRILLSEQQQCMMDRGYGNSSSSSLGSHLPIVSVYERETITFSSFLLQTFWPRKFRSFEKEPLLLQHHHHHRKHRSFSSSKSSSSIASCSSNHCNIKNIPLSPPTQPPNLGERFSRAAILTMTCVVMSLSMSCILYIAFLIE</sequence>
<keyword evidence="4 7" id="KW-1133">Transmembrane helix</keyword>
<keyword evidence="3 7" id="KW-0812">Transmembrane</keyword>
<accession>A0AAN7DEI0</accession>
<evidence type="ECO:0000256" key="2">
    <source>
        <dbReference type="ARBA" id="ARBA00022554"/>
    </source>
</evidence>
<dbReference type="InterPro" id="IPR042267">
    <property type="entry name" value="VTC_sf"/>
</dbReference>
<dbReference type="Proteomes" id="UP001304243">
    <property type="component" value="Unassembled WGS sequence"/>
</dbReference>
<evidence type="ECO:0000259" key="8">
    <source>
        <dbReference type="PROSITE" id="PS51382"/>
    </source>
</evidence>
<dbReference type="Pfam" id="PF09359">
    <property type="entry name" value="VTC"/>
    <property type="match status" value="1"/>
</dbReference>
<evidence type="ECO:0000256" key="1">
    <source>
        <dbReference type="ARBA" id="ARBA00004128"/>
    </source>
</evidence>
<organism evidence="9 10">
    <name type="scientific">Mucor velutinosus</name>
    <dbReference type="NCBI Taxonomy" id="708070"/>
    <lineage>
        <taxon>Eukaryota</taxon>
        <taxon>Fungi</taxon>
        <taxon>Fungi incertae sedis</taxon>
        <taxon>Mucoromycota</taxon>
        <taxon>Mucoromycotina</taxon>
        <taxon>Mucoromycetes</taxon>
        <taxon>Mucorales</taxon>
        <taxon>Mucorineae</taxon>
        <taxon>Mucoraceae</taxon>
        <taxon>Mucor</taxon>
    </lineage>
</organism>
<feature type="compositionally biased region" description="Polar residues" evidence="6">
    <location>
        <begin position="571"/>
        <end position="582"/>
    </location>
</feature>
<feature type="region of interest" description="Disordered" evidence="6">
    <location>
        <begin position="610"/>
        <end position="642"/>
    </location>
</feature>
<evidence type="ECO:0000256" key="5">
    <source>
        <dbReference type="ARBA" id="ARBA00023136"/>
    </source>
</evidence>
<dbReference type="RefSeq" id="XP_064682108.1">
    <property type="nucleotide sequence ID" value="XM_064829606.1"/>
</dbReference>
<protein>
    <recommendedName>
        <fullName evidence="8">SPX domain-containing protein</fullName>
    </recommendedName>
</protein>
<dbReference type="Gene3D" id="3.20.100.30">
    <property type="entry name" value="VTC, catalytic tunnel domain"/>
    <property type="match status" value="1"/>
</dbReference>
<dbReference type="GO" id="GO:0005774">
    <property type="term" value="C:vacuolar membrane"/>
    <property type="evidence" value="ECO:0007669"/>
    <property type="project" value="UniProtKB-SubCell"/>
</dbReference>
<dbReference type="InterPro" id="IPR051572">
    <property type="entry name" value="VTC_Complex_Subunit"/>
</dbReference>
<evidence type="ECO:0000256" key="3">
    <source>
        <dbReference type="ARBA" id="ARBA00022692"/>
    </source>
</evidence>
<keyword evidence="10" id="KW-1185">Reference proteome</keyword>
<dbReference type="GO" id="GO:0006799">
    <property type="term" value="P:polyphosphate biosynthetic process"/>
    <property type="evidence" value="ECO:0007669"/>
    <property type="project" value="UniProtKB-ARBA"/>
</dbReference>
<evidence type="ECO:0000313" key="9">
    <source>
        <dbReference type="EMBL" id="KAK4515442.1"/>
    </source>
</evidence>
<feature type="compositionally biased region" description="Low complexity" evidence="6">
    <location>
        <begin position="583"/>
        <end position="595"/>
    </location>
</feature>
<evidence type="ECO:0000256" key="6">
    <source>
        <dbReference type="SAM" id="MobiDB-lite"/>
    </source>
</evidence>
<evidence type="ECO:0000256" key="4">
    <source>
        <dbReference type="ARBA" id="ARBA00022989"/>
    </source>
</evidence>
<feature type="transmembrane region" description="Helical" evidence="7">
    <location>
        <begin position="790"/>
        <end position="814"/>
    </location>
</feature>
<dbReference type="PROSITE" id="PS51382">
    <property type="entry name" value="SPX"/>
    <property type="match status" value="1"/>
</dbReference>
<dbReference type="PANTHER" id="PTHR46140">
    <property type="entry name" value="VACUOLAR TRANSPORTER CHAPERONE 1-RELATED"/>
    <property type="match status" value="1"/>
</dbReference>
<feature type="domain" description="SPX" evidence="8">
    <location>
        <begin position="1"/>
        <end position="150"/>
    </location>
</feature>
<comment type="caution">
    <text evidence="9">The sequence shown here is derived from an EMBL/GenBank/DDBJ whole genome shotgun (WGS) entry which is preliminary data.</text>
</comment>